<evidence type="ECO:0000256" key="1">
    <source>
        <dbReference type="ARBA" id="ARBA00004496"/>
    </source>
</evidence>
<name>A0A3N4IGY6_ASCIM</name>
<dbReference type="PANTHER" id="PTHR13410:SF9">
    <property type="entry name" value="PROTEIN PBDC1"/>
    <property type="match status" value="1"/>
</dbReference>
<comment type="similarity">
    <text evidence="3">Belongs to the PBDC1 family.</text>
</comment>
<dbReference type="Gene3D" id="1.10.3560.10">
    <property type="entry name" value="yst0336 like domain"/>
    <property type="match status" value="1"/>
</dbReference>
<dbReference type="InterPro" id="IPR008476">
    <property type="entry name" value="PBDC1_metazoa/fungi"/>
</dbReference>
<protein>
    <recommendedName>
        <fullName evidence="4">Protein PBDC1 homolog</fullName>
    </recommendedName>
</protein>
<evidence type="ECO:0000259" key="6">
    <source>
        <dbReference type="Pfam" id="PF04669"/>
    </source>
</evidence>
<organism evidence="7 8">
    <name type="scientific">Ascobolus immersus RN42</name>
    <dbReference type="NCBI Taxonomy" id="1160509"/>
    <lineage>
        <taxon>Eukaryota</taxon>
        <taxon>Fungi</taxon>
        <taxon>Dikarya</taxon>
        <taxon>Ascomycota</taxon>
        <taxon>Pezizomycotina</taxon>
        <taxon>Pezizomycetes</taxon>
        <taxon>Pezizales</taxon>
        <taxon>Ascobolaceae</taxon>
        <taxon>Ascobolus</taxon>
    </lineage>
</organism>
<evidence type="ECO:0000313" key="8">
    <source>
        <dbReference type="Proteomes" id="UP000275078"/>
    </source>
</evidence>
<dbReference type="InterPro" id="IPR021148">
    <property type="entry name" value="Polysacc_synth_dom"/>
</dbReference>
<dbReference type="EMBL" id="ML119664">
    <property type="protein sequence ID" value="RPA83451.1"/>
    <property type="molecule type" value="Genomic_DNA"/>
</dbReference>
<evidence type="ECO:0000313" key="7">
    <source>
        <dbReference type="EMBL" id="RPA83451.1"/>
    </source>
</evidence>
<evidence type="ECO:0000256" key="2">
    <source>
        <dbReference type="ARBA" id="ARBA00022490"/>
    </source>
</evidence>
<evidence type="ECO:0000256" key="5">
    <source>
        <dbReference type="SAM" id="MobiDB-lite"/>
    </source>
</evidence>
<sequence>MAAQGPGKFDPHNAQNLQEIERQFAVKAVLHAQTYWNLLESRKGSELNLTKIDDEIYEHFNREFPDYDVEGNVDEEQMKSKEGKEKWRKFMNAYEKKVADYNFGTLLRNNAKAEYEEKTTIFVQRMQFYALEIARNKKGLNDWIKQTVDEENEKKRKEEEEKSGKKEGTTDEKDETKDKAKVDTETKVEDNAEAKE</sequence>
<proteinExistence type="inferred from homology"/>
<gene>
    <name evidence="7" type="ORF">BJ508DRAFT_413410</name>
</gene>
<feature type="region of interest" description="Disordered" evidence="5">
    <location>
        <begin position="147"/>
        <end position="196"/>
    </location>
</feature>
<dbReference type="Pfam" id="PF04669">
    <property type="entry name" value="PBDC1"/>
    <property type="match status" value="1"/>
</dbReference>
<dbReference type="OrthoDB" id="10248897at2759"/>
<accession>A0A3N4IGY6</accession>
<keyword evidence="2" id="KW-0963">Cytoplasm</keyword>
<dbReference type="STRING" id="1160509.A0A3N4IGY6"/>
<evidence type="ECO:0000256" key="4">
    <source>
        <dbReference type="ARBA" id="ARBA00069779"/>
    </source>
</evidence>
<evidence type="ECO:0000256" key="3">
    <source>
        <dbReference type="ARBA" id="ARBA00061201"/>
    </source>
</evidence>
<dbReference type="PANTHER" id="PTHR13410">
    <property type="entry name" value="PROTEIN PBDC1"/>
    <property type="match status" value="1"/>
</dbReference>
<dbReference type="Proteomes" id="UP000275078">
    <property type="component" value="Unassembled WGS sequence"/>
</dbReference>
<feature type="domain" description="Polysaccharide biosynthesis" evidence="6">
    <location>
        <begin position="20"/>
        <end position="146"/>
    </location>
</feature>
<reference evidence="7 8" key="1">
    <citation type="journal article" date="2018" name="Nat. Ecol. Evol.">
        <title>Pezizomycetes genomes reveal the molecular basis of ectomycorrhizal truffle lifestyle.</title>
        <authorList>
            <person name="Murat C."/>
            <person name="Payen T."/>
            <person name="Noel B."/>
            <person name="Kuo A."/>
            <person name="Morin E."/>
            <person name="Chen J."/>
            <person name="Kohler A."/>
            <person name="Krizsan K."/>
            <person name="Balestrini R."/>
            <person name="Da Silva C."/>
            <person name="Montanini B."/>
            <person name="Hainaut M."/>
            <person name="Levati E."/>
            <person name="Barry K.W."/>
            <person name="Belfiori B."/>
            <person name="Cichocki N."/>
            <person name="Clum A."/>
            <person name="Dockter R.B."/>
            <person name="Fauchery L."/>
            <person name="Guy J."/>
            <person name="Iotti M."/>
            <person name="Le Tacon F."/>
            <person name="Lindquist E.A."/>
            <person name="Lipzen A."/>
            <person name="Malagnac F."/>
            <person name="Mello A."/>
            <person name="Molinier V."/>
            <person name="Miyauchi S."/>
            <person name="Poulain J."/>
            <person name="Riccioni C."/>
            <person name="Rubini A."/>
            <person name="Sitrit Y."/>
            <person name="Splivallo R."/>
            <person name="Traeger S."/>
            <person name="Wang M."/>
            <person name="Zifcakova L."/>
            <person name="Wipf D."/>
            <person name="Zambonelli A."/>
            <person name="Paolocci F."/>
            <person name="Nowrousian M."/>
            <person name="Ottonello S."/>
            <person name="Baldrian P."/>
            <person name="Spatafora J.W."/>
            <person name="Henrissat B."/>
            <person name="Nagy L.G."/>
            <person name="Aury J.M."/>
            <person name="Wincker P."/>
            <person name="Grigoriev I.V."/>
            <person name="Bonfante P."/>
            <person name="Martin F.M."/>
        </authorList>
    </citation>
    <scope>NUCLEOTIDE SEQUENCE [LARGE SCALE GENOMIC DNA]</scope>
    <source>
        <strain evidence="7 8">RN42</strain>
    </source>
</reference>
<keyword evidence="8" id="KW-1185">Reference proteome</keyword>
<dbReference type="FunFam" id="1.10.3560.10:FF:000001">
    <property type="entry name" value="Protein PBDC1 homolog"/>
    <property type="match status" value="1"/>
</dbReference>
<dbReference type="AlphaFoldDB" id="A0A3N4IGY6"/>
<dbReference type="GO" id="GO:0005737">
    <property type="term" value="C:cytoplasm"/>
    <property type="evidence" value="ECO:0007669"/>
    <property type="project" value="UniProtKB-SubCell"/>
</dbReference>
<dbReference type="InterPro" id="IPR023139">
    <property type="entry name" value="PBDC1-like_dom_sf"/>
</dbReference>
<feature type="compositionally biased region" description="Basic and acidic residues" evidence="5">
    <location>
        <begin position="152"/>
        <end position="196"/>
    </location>
</feature>
<comment type="subcellular location">
    <subcellularLocation>
        <location evidence="1">Cytoplasm</location>
    </subcellularLocation>
</comment>